<protein>
    <submittedName>
        <fullName evidence="2">Uncharacterized protein</fullName>
    </submittedName>
</protein>
<accession>A0A0A9GCI8</accession>
<evidence type="ECO:0000313" key="2">
    <source>
        <dbReference type="EMBL" id="JAE20271.1"/>
    </source>
</evidence>
<dbReference type="AlphaFoldDB" id="A0A0A9GCI8"/>
<name>A0A0A9GCI8_ARUDO</name>
<feature type="region of interest" description="Disordered" evidence="1">
    <location>
        <begin position="1"/>
        <end position="68"/>
    </location>
</feature>
<sequence length="68" mass="7072">MLLSISSVTSMDTVGELAPNTGGGGHPAMGDEATPKIAGKQTTPEVDLKSRRGTSSSRGRRNYQPTPD</sequence>
<dbReference type="EMBL" id="GBRH01177625">
    <property type="protein sequence ID" value="JAE20271.1"/>
    <property type="molecule type" value="Transcribed_RNA"/>
</dbReference>
<evidence type="ECO:0000256" key="1">
    <source>
        <dbReference type="SAM" id="MobiDB-lite"/>
    </source>
</evidence>
<proteinExistence type="predicted"/>
<organism evidence="2">
    <name type="scientific">Arundo donax</name>
    <name type="common">Giant reed</name>
    <name type="synonym">Donax arundinaceus</name>
    <dbReference type="NCBI Taxonomy" id="35708"/>
    <lineage>
        <taxon>Eukaryota</taxon>
        <taxon>Viridiplantae</taxon>
        <taxon>Streptophyta</taxon>
        <taxon>Embryophyta</taxon>
        <taxon>Tracheophyta</taxon>
        <taxon>Spermatophyta</taxon>
        <taxon>Magnoliopsida</taxon>
        <taxon>Liliopsida</taxon>
        <taxon>Poales</taxon>
        <taxon>Poaceae</taxon>
        <taxon>PACMAD clade</taxon>
        <taxon>Arundinoideae</taxon>
        <taxon>Arundineae</taxon>
        <taxon>Arundo</taxon>
    </lineage>
</organism>
<reference evidence="2" key="1">
    <citation type="submission" date="2014-09" db="EMBL/GenBank/DDBJ databases">
        <authorList>
            <person name="Magalhaes I.L.F."/>
            <person name="Oliveira U."/>
            <person name="Santos F.R."/>
            <person name="Vidigal T.H.D.A."/>
            <person name="Brescovit A.D."/>
            <person name="Santos A.J."/>
        </authorList>
    </citation>
    <scope>NUCLEOTIDE SEQUENCE</scope>
    <source>
        <tissue evidence="2">Shoot tissue taken approximately 20 cm above the soil surface</tissue>
    </source>
</reference>
<feature type="compositionally biased region" description="Polar residues" evidence="1">
    <location>
        <begin position="1"/>
        <end position="12"/>
    </location>
</feature>
<reference evidence="2" key="2">
    <citation type="journal article" date="2015" name="Data Brief">
        <title>Shoot transcriptome of the giant reed, Arundo donax.</title>
        <authorList>
            <person name="Barrero R.A."/>
            <person name="Guerrero F.D."/>
            <person name="Moolhuijzen P."/>
            <person name="Goolsby J.A."/>
            <person name="Tidwell J."/>
            <person name="Bellgard S.E."/>
            <person name="Bellgard M.I."/>
        </authorList>
    </citation>
    <scope>NUCLEOTIDE SEQUENCE</scope>
    <source>
        <tissue evidence="2">Shoot tissue taken approximately 20 cm above the soil surface</tissue>
    </source>
</reference>